<dbReference type="PANTHER" id="PTHR23088">
    <property type="entry name" value="NITRILASE-RELATED"/>
    <property type="match status" value="1"/>
</dbReference>
<comment type="similarity">
    <text evidence="1">Belongs to the carbon-nitrogen hydrolase superfamily. NIT1/NIT2 family.</text>
</comment>
<organism evidence="4 5">
    <name type="scientific">Thalassotalea litorea</name>
    <dbReference type="NCBI Taxonomy" id="2020715"/>
    <lineage>
        <taxon>Bacteria</taxon>
        <taxon>Pseudomonadati</taxon>
        <taxon>Pseudomonadota</taxon>
        <taxon>Gammaproteobacteria</taxon>
        <taxon>Alteromonadales</taxon>
        <taxon>Colwelliaceae</taxon>
        <taxon>Thalassotalea</taxon>
    </lineage>
</organism>
<dbReference type="InterPro" id="IPR036526">
    <property type="entry name" value="C-N_Hydrolase_sf"/>
</dbReference>
<dbReference type="GO" id="GO:0016811">
    <property type="term" value="F:hydrolase activity, acting on carbon-nitrogen (but not peptide) bonds, in linear amides"/>
    <property type="evidence" value="ECO:0007669"/>
    <property type="project" value="InterPro"/>
</dbReference>
<dbReference type="CDD" id="cd07572">
    <property type="entry name" value="nit"/>
    <property type="match status" value="1"/>
</dbReference>
<evidence type="ECO:0000256" key="1">
    <source>
        <dbReference type="ARBA" id="ARBA00010613"/>
    </source>
</evidence>
<dbReference type="AlphaFoldDB" id="A0A5R9IN07"/>
<keyword evidence="2 4" id="KW-0378">Hydrolase</keyword>
<evidence type="ECO:0000256" key="2">
    <source>
        <dbReference type="ARBA" id="ARBA00022801"/>
    </source>
</evidence>
<dbReference type="Pfam" id="PF00795">
    <property type="entry name" value="CN_hydrolase"/>
    <property type="match status" value="1"/>
</dbReference>
<dbReference type="Proteomes" id="UP000307790">
    <property type="component" value="Unassembled WGS sequence"/>
</dbReference>
<proteinExistence type="inferred from homology"/>
<dbReference type="PANTHER" id="PTHR23088:SF27">
    <property type="entry name" value="DEAMINATED GLUTATHIONE AMIDASE"/>
    <property type="match status" value="1"/>
</dbReference>
<dbReference type="OrthoDB" id="9811121at2"/>
<dbReference type="InterPro" id="IPR045254">
    <property type="entry name" value="Nit1/2_C-N_Hydrolase"/>
</dbReference>
<gene>
    <name evidence="4" type="ORF">FE810_03930</name>
</gene>
<dbReference type="EMBL" id="VCBC01000004">
    <property type="protein sequence ID" value="TLU66934.1"/>
    <property type="molecule type" value="Genomic_DNA"/>
</dbReference>
<dbReference type="PROSITE" id="PS01227">
    <property type="entry name" value="UPF0012"/>
    <property type="match status" value="1"/>
</dbReference>
<feature type="domain" description="CN hydrolase" evidence="3">
    <location>
        <begin position="1"/>
        <end position="260"/>
    </location>
</feature>
<protein>
    <submittedName>
        <fullName evidence="4">Carbon-nitrogen hydrolase family protein</fullName>
    </submittedName>
</protein>
<evidence type="ECO:0000313" key="4">
    <source>
        <dbReference type="EMBL" id="TLU66934.1"/>
    </source>
</evidence>
<dbReference type="InterPro" id="IPR001110">
    <property type="entry name" value="UPF0012_CS"/>
</dbReference>
<name>A0A5R9IN07_9GAMM</name>
<keyword evidence="5" id="KW-1185">Reference proteome</keyword>
<evidence type="ECO:0000259" key="3">
    <source>
        <dbReference type="PROSITE" id="PS50263"/>
    </source>
</evidence>
<dbReference type="Gene3D" id="3.60.110.10">
    <property type="entry name" value="Carbon-nitrogen hydrolase"/>
    <property type="match status" value="1"/>
</dbReference>
<reference evidence="4 5" key="1">
    <citation type="submission" date="2019-05" db="EMBL/GenBank/DDBJ databases">
        <title>Genome sequences of Thalassotalea litorea 1K03283.</title>
        <authorList>
            <person name="Zhang D."/>
        </authorList>
    </citation>
    <scope>NUCLEOTIDE SEQUENCE [LARGE SCALE GENOMIC DNA]</scope>
    <source>
        <strain evidence="4 5">MCCC 1K03283</strain>
    </source>
</reference>
<dbReference type="SUPFAM" id="SSF56317">
    <property type="entry name" value="Carbon-nitrogen hydrolase"/>
    <property type="match status" value="1"/>
</dbReference>
<evidence type="ECO:0000313" key="5">
    <source>
        <dbReference type="Proteomes" id="UP000307790"/>
    </source>
</evidence>
<accession>A0A5R9IN07</accession>
<comment type="caution">
    <text evidence="4">The sequence shown here is derived from an EMBL/GenBank/DDBJ whole genome shotgun (WGS) entry which is preliminary data.</text>
</comment>
<dbReference type="InterPro" id="IPR003010">
    <property type="entry name" value="C-N_Hydrolase"/>
</dbReference>
<dbReference type="PROSITE" id="PS50263">
    <property type="entry name" value="CN_HYDROLASE"/>
    <property type="match status" value="1"/>
</dbReference>
<sequence length="283" mass="31218">MSSQPDVDKNLAEIDRILTKHAIKTDKDEAHLVVLPECCLFFGGRDQQQLQLAELLCDMSPGSMQSALAALATKHQCYLLAGSIPTHSVEPGAESGAKAKRFSASSLLFSPSGELIADYQKLHLFDVNVDDNTKSYQESLYTQPGGKVTCVDIDGITIGLAICYDLRFPELFRAMRQQGAQVICLPSAFTQVTGEAHWQPLLQARAIENQVYMVAAAQQGVHANGRETYGHAMVVDPWGDCRVIDSETQLSGLVSIRYDQQLIKRVRASIPVNDHNRFTLHFN</sequence>